<evidence type="ECO:0000259" key="11">
    <source>
        <dbReference type="PROSITE" id="PS50994"/>
    </source>
</evidence>
<evidence type="ECO:0000256" key="5">
    <source>
        <dbReference type="ARBA" id="ARBA00022722"/>
    </source>
</evidence>
<dbReference type="CDD" id="cd09274">
    <property type="entry name" value="RNase_HI_RT_Ty3"/>
    <property type="match status" value="1"/>
</dbReference>
<evidence type="ECO:0000256" key="1">
    <source>
        <dbReference type="ARBA" id="ARBA00001968"/>
    </source>
</evidence>
<evidence type="ECO:0000259" key="10">
    <source>
        <dbReference type="PROSITE" id="PS50878"/>
    </source>
</evidence>
<dbReference type="InterPro" id="IPR001584">
    <property type="entry name" value="Integrase_cat-core"/>
</dbReference>
<dbReference type="InterPro" id="IPR043502">
    <property type="entry name" value="DNA/RNA_pol_sf"/>
</dbReference>
<proteinExistence type="predicted"/>
<dbReference type="Pfam" id="PF00078">
    <property type="entry name" value="RVT_1"/>
    <property type="match status" value="1"/>
</dbReference>
<dbReference type="GO" id="GO:0003676">
    <property type="term" value="F:nucleic acid binding"/>
    <property type="evidence" value="ECO:0007669"/>
    <property type="project" value="InterPro"/>
</dbReference>
<dbReference type="OrthoDB" id="6590480at2759"/>
<keyword evidence="8" id="KW-0378">Hydrolase</keyword>
<dbReference type="InterPro" id="IPR012337">
    <property type="entry name" value="RNaseH-like_sf"/>
</dbReference>
<dbReference type="PROSITE" id="PS50878">
    <property type="entry name" value="RT_POL"/>
    <property type="match status" value="1"/>
</dbReference>
<evidence type="ECO:0000256" key="3">
    <source>
        <dbReference type="ARBA" id="ARBA00022679"/>
    </source>
</evidence>
<feature type="domain" description="Integrase catalytic" evidence="11">
    <location>
        <begin position="328"/>
        <end position="489"/>
    </location>
</feature>
<keyword evidence="9" id="KW-0695">RNA-directed DNA polymerase</keyword>
<dbReference type="InterPro" id="IPR050951">
    <property type="entry name" value="Retrovirus_Pol_polyprotein"/>
</dbReference>
<keyword evidence="3" id="KW-0808">Transferase</keyword>
<dbReference type="InterPro" id="IPR027806">
    <property type="entry name" value="HARBI1_dom"/>
</dbReference>
<feature type="domain" description="Reverse transcriptase" evidence="10">
    <location>
        <begin position="17"/>
        <end position="230"/>
    </location>
</feature>
<comment type="caution">
    <text evidence="12">The sequence shown here is derived from an EMBL/GenBank/DDBJ whole genome shotgun (WGS) entry which is preliminary data.</text>
</comment>
<dbReference type="InterPro" id="IPR036397">
    <property type="entry name" value="RNaseH_sf"/>
</dbReference>
<dbReference type="Proteomes" id="UP000265515">
    <property type="component" value="Unassembled WGS sequence"/>
</dbReference>
<evidence type="ECO:0000256" key="7">
    <source>
        <dbReference type="ARBA" id="ARBA00022759"/>
    </source>
</evidence>
<dbReference type="SUPFAM" id="SSF56672">
    <property type="entry name" value="DNA/RNA polymerases"/>
    <property type="match status" value="1"/>
</dbReference>
<keyword evidence="2" id="KW-0645">Protease</keyword>
<dbReference type="FunFam" id="3.10.10.10:FF:000007">
    <property type="entry name" value="Retrovirus-related Pol polyprotein from transposon 17.6-like Protein"/>
    <property type="match status" value="1"/>
</dbReference>
<dbReference type="PANTHER" id="PTHR37984:SF5">
    <property type="entry name" value="PROTEIN NYNRIN-LIKE"/>
    <property type="match status" value="1"/>
</dbReference>
<dbReference type="Gramene" id="GBG88711">
    <property type="protein sequence ID" value="GBG88711"/>
    <property type="gene ID" value="CBR_g48240"/>
</dbReference>
<evidence type="ECO:0000313" key="13">
    <source>
        <dbReference type="Proteomes" id="UP000265515"/>
    </source>
</evidence>
<dbReference type="Gene3D" id="3.30.70.270">
    <property type="match status" value="1"/>
</dbReference>
<dbReference type="InterPro" id="IPR056924">
    <property type="entry name" value="SH3_Tf2-1"/>
</dbReference>
<dbReference type="PANTHER" id="PTHR37984">
    <property type="entry name" value="PROTEIN CBG26694"/>
    <property type="match status" value="1"/>
</dbReference>
<dbReference type="PROSITE" id="PS50994">
    <property type="entry name" value="INTEGRASE"/>
    <property type="match status" value="1"/>
</dbReference>
<dbReference type="GO" id="GO:0046872">
    <property type="term" value="F:metal ion binding"/>
    <property type="evidence" value="ECO:0007669"/>
    <property type="project" value="UniProtKB-KW"/>
</dbReference>
<dbReference type="InterPro" id="IPR043128">
    <property type="entry name" value="Rev_trsase/Diguanyl_cyclase"/>
</dbReference>
<dbReference type="Gene3D" id="3.10.10.10">
    <property type="entry name" value="HIV Type 1 Reverse Transcriptase, subunit A, domain 1"/>
    <property type="match status" value="1"/>
</dbReference>
<dbReference type="AlphaFoldDB" id="A0A388M2C9"/>
<accession>A0A388M2C9</accession>
<dbReference type="CDD" id="cd01647">
    <property type="entry name" value="RT_LTR"/>
    <property type="match status" value="1"/>
</dbReference>
<dbReference type="GO" id="GO:0004519">
    <property type="term" value="F:endonuclease activity"/>
    <property type="evidence" value="ECO:0007669"/>
    <property type="project" value="UniProtKB-KW"/>
</dbReference>
<evidence type="ECO:0008006" key="14">
    <source>
        <dbReference type="Google" id="ProtNLM"/>
    </source>
</evidence>
<sequence>MVPAELDELRRQLKELTEKGWIRPCTSPYGSLVLFVPKKGGTLRMCIDYRGLNAITVKNAEPLSRIDDLLDRVQGCKYYSKIDLKSGYHQIAIRPEDQHKTTFQTRYGLFEFVVMPFGFCNAPGTFQHAMNRIFHDRLDKFVVVYLDDILIFSKSVEEHAHHVETVRSLLRQHKYKVNLEKLLAQQKGKKLRPIEYMSKKMPSKKLAKSTYERELYALYKALVHWGHFLLGRFFYLRTDHQTLKWIKTQPTLSDALKRWIEVIDQYDFKLEYLKGEYNKVADALSRRADYVGALVSEFGVSQEVTQSLVGAYQEDPVMMDIIRKLQARDKATERQSVCVDFMDTLVTSKSGKRHIFVIIDRFTKYARLVAMPETARIDHVIKLFQDNWVRDFGLAKTIVSDRDVRFTSELWKKTVEQMGSQLQMPSGNHPEANGQAEQMNRVVQHLLRHYIKPNQDDWDEKLPLIASLYNNALHSSTGVSPNQLHLGWKPRSDLDFLLPENRPAATPGTLEYGVQYEKLLQEVVEHMKKAQQAMIASENQHRRQSTFQVGERVWVKASELGQEFGISRKLMPQYFGPWEVPDIVGDEMDGPTYVIRVPGHLRTHPVFHASKLAPFAETDQFPSRRSMLPPTMDGQVDIDDIVDHRDLPVQKPLGRGRPPKPKREYRVRFRHDTDPKEDRWFTREELIDTAPQVVAEYERKLKGKAPAKWVGVDVALPRGRARMEGCDGGGRAVLSPMERTVVVAAAVAVVRRYEAERAAGRMKAALSRRRHRLLLQRVLDAPDCITTSEAVVQLCVAIGSGVLPRATPHWWMRWRTGGTWEDLRVCDDATDDYFREKLRMSRRVFMEITEACAPHLQRQVTFYREPLQPEQIVAYALYRWATGESYVNNTSSFGMGRASGDKGFPNCHGAVDGTHIYVDKPANAPSENYFDRKHRFSVIAQVVVDLDLRVLDVFVGYPGSCHDIRVIQLSSLSRRAEEGTLFRGPPVTLTGGVRTNGYILGDNGYPPSEWIVVSYGGINQHPDEERFDNKQKVARGAAERAFGRLKGMWRLFLRSHKMNLDTLPQQFTVVCILHNILLDAGIEFDENLLWEVDENGVRRRVDLGIHHPLQPVTMLTSIDAAHVLRNALAERMKHI</sequence>
<dbReference type="Pfam" id="PF13359">
    <property type="entry name" value="DDE_Tnp_4"/>
    <property type="match status" value="1"/>
</dbReference>
<keyword evidence="4" id="KW-0548">Nucleotidyltransferase</keyword>
<dbReference type="SUPFAM" id="SSF53098">
    <property type="entry name" value="Ribonuclease H-like"/>
    <property type="match status" value="1"/>
</dbReference>
<gene>
    <name evidence="12" type="ORF">CBR_g48240</name>
</gene>
<keyword evidence="6" id="KW-0479">Metal-binding</keyword>
<evidence type="ECO:0000256" key="2">
    <source>
        <dbReference type="ARBA" id="ARBA00022670"/>
    </source>
</evidence>
<evidence type="ECO:0000256" key="4">
    <source>
        <dbReference type="ARBA" id="ARBA00022695"/>
    </source>
</evidence>
<dbReference type="GO" id="GO:0008233">
    <property type="term" value="F:peptidase activity"/>
    <property type="evidence" value="ECO:0007669"/>
    <property type="project" value="UniProtKB-KW"/>
</dbReference>
<evidence type="ECO:0000256" key="9">
    <source>
        <dbReference type="ARBA" id="ARBA00022918"/>
    </source>
</evidence>
<dbReference type="InterPro" id="IPR000477">
    <property type="entry name" value="RT_dom"/>
</dbReference>
<dbReference type="EMBL" id="BFEA01000690">
    <property type="protein sequence ID" value="GBG88711.1"/>
    <property type="molecule type" value="Genomic_DNA"/>
</dbReference>
<evidence type="ECO:0000256" key="8">
    <source>
        <dbReference type="ARBA" id="ARBA00022801"/>
    </source>
</evidence>
<dbReference type="GO" id="GO:0006508">
    <property type="term" value="P:proteolysis"/>
    <property type="evidence" value="ECO:0007669"/>
    <property type="project" value="UniProtKB-KW"/>
</dbReference>
<dbReference type="Pfam" id="PF24626">
    <property type="entry name" value="SH3_Tf2-1"/>
    <property type="match status" value="1"/>
</dbReference>
<evidence type="ECO:0000313" key="12">
    <source>
        <dbReference type="EMBL" id="GBG88711.1"/>
    </source>
</evidence>
<dbReference type="GO" id="GO:0015074">
    <property type="term" value="P:DNA integration"/>
    <property type="evidence" value="ECO:0007669"/>
    <property type="project" value="InterPro"/>
</dbReference>
<name>A0A388M2C9_CHABU</name>
<dbReference type="Gene3D" id="3.30.420.10">
    <property type="entry name" value="Ribonuclease H-like superfamily/Ribonuclease H"/>
    <property type="match status" value="1"/>
</dbReference>
<keyword evidence="13" id="KW-1185">Reference proteome</keyword>
<evidence type="ECO:0000256" key="6">
    <source>
        <dbReference type="ARBA" id="ARBA00022723"/>
    </source>
</evidence>
<reference evidence="12 13" key="1">
    <citation type="journal article" date="2018" name="Cell">
        <title>The Chara Genome: Secondary Complexity and Implications for Plant Terrestrialization.</title>
        <authorList>
            <person name="Nishiyama T."/>
            <person name="Sakayama H."/>
            <person name="Vries J.D."/>
            <person name="Buschmann H."/>
            <person name="Saint-Marcoux D."/>
            <person name="Ullrich K.K."/>
            <person name="Haas F.B."/>
            <person name="Vanderstraeten L."/>
            <person name="Becker D."/>
            <person name="Lang D."/>
            <person name="Vosolsobe S."/>
            <person name="Rombauts S."/>
            <person name="Wilhelmsson P.K.I."/>
            <person name="Janitza P."/>
            <person name="Kern R."/>
            <person name="Heyl A."/>
            <person name="Rumpler F."/>
            <person name="Villalobos L.I.A.C."/>
            <person name="Clay J.M."/>
            <person name="Skokan R."/>
            <person name="Toyoda A."/>
            <person name="Suzuki Y."/>
            <person name="Kagoshima H."/>
            <person name="Schijlen E."/>
            <person name="Tajeshwar N."/>
            <person name="Catarino B."/>
            <person name="Hetherington A.J."/>
            <person name="Saltykova A."/>
            <person name="Bonnot C."/>
            <person name="Breuninger H."/>
            <person name="Symeonidi A."/>
            <person name="Radhakrishnan G.V."/>
            <person name="Van Nieuwerburgh F."/>
            <person name="Deforce D."/>
            <person name="Chang C."/>
            <person name="Karol K.G."/>
            <person name="Hedrich R."/>
            <person name="Ulvskov P."/>
            <person name="Glockner G."/>
            <person name="Delwiche C.F."/>
            <person name="Petrasek J."/>
            <person name="Van de Peer Y."/>
            <person name="Friml J."/>
            <person name="Beilby M."/>
            <person name="Dolan L."/>
            <person name="Kohara Y."/>
            <person name="Sugano S."/>
            <person name="Fujiyama A."/>
            <person name="Delaux P.-M."/>
            <person name="Quint M."/>
            <person name="TheiBen G."/>
            <person name="Hagemann M."/>
            <person name="Harholt J."/>
            <person name="Dunand C."/>
            <person name="Zachgo S."/>
            <person name="Langdale J."/>
            <person name="Maumus F."/>
            <person name="Straeten D.V.D."/>
            <person name="Gould S.B."/>
            <person name="Rensing S.A."/>
        </authorList>
    </citation>
    <scope>NUCLEOTIDE SEQUENCE [LARGE SCALE GENOMIC DNA]</scope>
    <source>
        <strain evidence="12 13">S276</strain>
    </source>
</reference>
<keyword evidence="7" id="KW-0255">Endonuclease</keyword>
<comment type="cofactor">
    <cofactor evidence="1">
        <name>a divalent metal cation</name>
        <dbReference type="ChEBI" id="CHEBI:60240"/>
    </cofactor>
</comment>
<organism evidence="12 13">
    <name type="scientific">Chara braunii</name>
    <name type="common">Braun's stonewort</name>
    <dbReference type="NCBI Taxonomy" id="69332"/>
    <lineage>
        <taxon>Eukaryota</taxon>
        <taxon>Viridiplantae</taxon>
        <taxon>Streptophyta</taxon>
        <taxon>Charophyceae</taxon>
        <taxon>Charales</taxon>
        <taxon>Characeae</taxon>
        <taxon>Chara</taxon>
    </lineage>
</organism>
<protein>
    <recommendedName>
        <fullName evidence="14">Reverse transcriptase</fullName>
    </recommendedName>
</protein>
<keyword evidence="5" id="KW-0540">Nuclease</keyword>
<dbReference type="GO" id="GO:0003964">
    <property type="term" value="F:RNA-directed DNA polymerase activity"/>
    <property type="evidence" value="ECO:0007669"/>
    <property type="project" value="UniProtKB-KW"/>
</dbReference>